<dbReference type="Proteomes" id="UP000669179">
    <property type="component" value="Unassembled WGS sequence"/>
</dbReference>
<dbReference type="AlphaFoldDB" id="A0A939T579"/>
<feature type="compositionally biased region" description="Polar residues" evidence="1">
    <location>
        <begin position="39"/>
        <end position="48"/>
    </location>
</feature>
<evidence type="ECO:0000313" key="4">
    <source>
        <dbReference type="Proteomes" id="UP000669179"/>
    </source>
</evidence>
<protein>
    <submittedName>
        <fullName evidence="3">DUF4232 domain-containing protein</fullName>
    </submittedName>
</protein>
<name>A0A939T579_9ACTN</name>
<sequence length="208" mass="20749">MDSSGDEVKRTTTWGASALALLGIAMGLTACGGSGDATPVSNATSGPTGPQMRPGSGTVTPTPPTSLPTGTYDPKKVAEGTACTWLANQITAAVQDPVDRGASREYPILLTEESATSCSLVGLATVTLLDTAGHTVATAKPGAATQPTLLTPDKPIRFTLTTPRAGASTEAAAVQITLPHGGGTRKVDAHGMTVAPNAVVVGGFAPQT</sequence>
<gene>
    <name evidence="3" type="ORF">J4573_24620</name>
</gene>
<keyword evidence="4" id="KW-1185">Reference proteome</keyword>
<evidence type="ECO:0000313" key="3">
    <source>
        <dbReference type="EMBL" id="MBO2450308.1"/>
    </source>
</evidence>
<accession>A0A939T579</accession>
<proteinExistence type="predicted"/>
<feature type="region of interest" description="Disordered" evidence="1">
    <location>
        <begin position="37"/>
        <end position="71"/>
    </location>
</feature>
<organism evidence="3 4">
    <name type="scientific">Actinomadura barringtoniae</name>
    <dbReference type="NCBI Taxonomy" id="1427535"/>
    <lineage>
        <taxon>Bacteria</taxon>
        <taxon>Bacillati</taxon>
        <taxon>Actinomycetota</taxon>
        <taxon>Actinomycetes</taxon>
        <taxon>Streptosporangiales</taxon>
        <taxon>Thermomonosporaceae</taxon>
        <taxon>Actinomadura</taxon>
    </lineage>
</organism>
<dbReference type="InterPro" id="IPR025326">
    <property type="entry name" value="DUF4232"/>
</dbReference>
<evidence type="ECO:0000256" key="1">
    <source>
        <dbReference type="SAM" id="MobiDB-lite"/>
    </source>
</evidence>
<dbReference type="EMBL" id="JAGEOJ010000010">
    <property type="protein sequence ID" value="MBO2450308.1"/>
    <property type="molecule type" value="Genomic_DNA"/>
</dbReference>
<comment type="caution">
    <text evidence="3">The sequence shown here is derived from an EMBL/GenBank/DDBJ whole genome shotgun (WGS) entry which is preliminary data.</text>
</comment>
<evidence type="ECO:0000259" key="2">
    <source>
        <dbReference type="Pfam" id="PF14016"/>
    </source>
</evidence>
<dbReference type="RefSeq" id="WP_208258195.1">
    <property type="nucleotide sequence ID" value="NZ_JAGEOJ010000010.1"/>
</dbReference>
<feature type="domain" description="DUF4232" evidence="2">
    <location>
        <begin position="87"/>
        <end position="190"/>
    </location>
</feature>
<reference evidence="3" key="1">
    <citation type="submission" date="2021-03" db="EMBL/GenBank/DDBJ databases">
        <authorList>
            <person name="Kanchanasin P."/>
            <person name="Saeng-In P."/>
            <person name="Phongsopitanun W."/>
            <person name="Yuki M."/>
            <person name="Kudo T."/>
            <person name="Ohkuma M."/>
            <person name="Tanasupawat S."/>
        </authorList>
    </citation>
    <scope>NUCLEOTIDE SEQUENCE</scope>
    <source>
        <strain evidence="3">GKU 128</strain>
    </source>
</reference>
<dbReference type="Pfam" id="PF14016">
    <property type="entry name" value="DUF4232"/>
    <property type="match status" value="1"/>
</dbReference>